<evidence type="ECO:0000313" key="3">
    <source>
        <dbReference type="Proteomes" id="UP000663627"/>
    </source>
</evidence>
<accession>A0A899INF9</accession>
<proteinExistence type="predicted"/>
<dbReference type="Proteomes" id="UP000663627">
    <property type="component" value="Segment"/>
</dbReference>
<protein>
    <submittedName>
        <fullName evidence="2">Uncharacterized protein</fullName>
    </submittedName>
</protein>
<organism evidence="2 3">
    <name type="scientific">Mycobacterium phage Maco2</name>
    <dbReference type="NCBI Taxonomy" id="2805749"/>
    <lineage>
        <taxon>Viruses</taxon>
        <taxon>Duplodnaviria</taxon>
        <taxon>Heunggongvirae</taxon>
        <taxon>Uroviricota</taxon>
        <taxon>Caudoviricetes</taxon>
        <taxon>Mapvirus</taxon>
        <taxon>Mapvirus Ff47</taxon>
    </lineage>
</organism>
<feature type="region of interest" description="Disordered" evidence="1">
    <location>
        <begin position="1"/>
        <end position="46"/>
    </location>
</feature>
<dbReference type="EMBL" id="MW460248">
    <property type="protein sequence ID" value="QSL99620.1"/>
    <property type="molecule type" value="Genomic_DNA"/>
</dbReference>
<sequence>MTRQRRTTSGTQFPTGKNRWKEMSTGGDRPSKRLPRKSSLVTTGYE</sequence>
<evidence type="ECO:0000256" key="1">
    <source>
        <dbReference type="SAM" id="MobiDB-lite"/>
    </source>
</evidence>
<reference evidence="2" key="1">
    <citation type="submission" date="2021-01" db="EMBL/GenBank/DDBJ databases">
        <authorList>
            <person name="Rakov C."/>
            <person name="Yerushalmy O."/>
            <person name="Alkalay-Oren S."/>
            <person name="Coppenhagen-Glazer S."/>
            <person name="Hazan R."/>
        </authorList>
    </citation>
    <scope>NUCLEOTIDE SEQUENCE</scope>
</reference>
<name>A0A899INF9_9CAUD</name>
<evidence type="ECO:0000313" key="2">
    <source>
        <dbReference type="EMBL" id="QSL99620.1"/>
    </source>
</evidence>